<accession>A0A6J4KVK7</accession>
<gene>
    <name evidence="2" type="ORF">AVDCRST_MAG11-1738</name>
</gene>
<organism evidence="2">
    <name type="scientific">uncultured Gemmatimonadaceae bacterium</name>
    <dbReference type="NCBI Taxonomy" id="246130"/>
    <lineage>
        <taxon>Bacteria</taxon>
        <taxon>Pseudomonadati</taxon>
        <taxon>Gemmatimonadota</taxon>
        <taxon>Gemmatimonadia</taxon>
        <taxon>Gemmatimonadales</taxon>
        <taxon>Gemmatimonadaceae</taxon>
        <taxon>environmental samples</taxon>
    </lineage>
</organism>
<feature type="region of interest" description="Disordered" evidence="1">
    <location>
        <begin position="1"/>
        <end position="51"/>
    </location>
</feature>
<proteinExistence type="predicted"/>
<feature type="compositionally biased region" description="Basic and acidic residues" evidence="1">
    <location>
        <begin position="29"/>
        <end position="51"/>
    </location>
</feature>
<evidence type="ECO:0000256" key="1">
    <source>
        <dbReference type="SAM" id="MobiDB-lite"/>
    </source>
</evidence>
<dbReference type="AlphaFoldDB" id="A0A6J4KVK7"/>
<dbReference type="EMBL" id="CADCTU010000397">
    <property type="protein sequence ID" value="CAA9315324.1"/>
    <property type="molecule type" value="Genomic_DNA"/>
</dbReference>
<protein>
    <submittedName>
        <fullName evidence="2">Uncharacterized protein</fullName>
    </submittedName>
</protein>
<reference evidence="2" key="1">
    <citation type="submission" date="2020-02" db="EMBL/GenBank/DDBJ databases">
        <authorList>
            <person name="Meier V. D."/>
        </authorList>
    </citation>
    <scope>NUCLEOTIDE SEQUENCE</scope>
    <source>
        <strain evidence="2">AVDCRST_MAG11</strain>
    </source>
</reference>
<evidence type="ECO:0000313" key="2">
    <source>
        <dbReference type="EMBL" id="CAA9315324.1"/>
    </source>
</evidence>
<feature type="compositionally biased region" description="Low complexity" evidence="1">
    <location>
        <begin position="12"/>
        <end position="21"/>
    </location>
</feature>
<sequence>MTCDARPGSGYAVTTLAATAARPLRVGPPHRDEREGGAHDAARPTRPERTR</sequence>
<name>A0A6J4KVK7_9BACT</name>